<dbReference type="Pfam" id="PF00651">
    <property type="entry name" value="BTB"/>
    <property type="match status" value="1"/>
</dbReference>
<gene>
    <name evidence="2" type="ORF">HDK90DRAFT_556780</name>
</gene>
<accession>A0ABR1YIZ5</accession>
<dbReference type="PANTHER" id="PTHR47843">
    <property type="entry name" value="BTB DOMAIN-CONTAINING PROTEIN-RELATED"/>
    <property type="match status" value="1"/>
</dbReference>
<dbReference type="Proteomes" id="UP001492380">
    <property type="component" value="Unassembled WGS sequence"/>
</dbReference>
<dbReference type="Gene3D" id="3.30.710.10">
    <property type="entry name" value="Potassium Channel Kv1.1, Chain A"/>
    <property type="match status" value="1"/>
</dbReference>
<dbReference type="PANTHER" id="PTHR47843:SF5">
    <property type="entry name" value="BTB_POZ DOMAIN PROTEIN"/>
    <property type="match status" value="1"/>
</dbReference>
<dbReference type="SUPFAM" id="SSF54695">
    <property type="entry name" value="POZ domain"/>
    <property type="match status" value="1"/>
</dbReference>
<evidence type="ECO:0000259" key="1">
    <source>
        <dbReference type="PROSITE" id="PS50097"/>
    </source>
</evidence>
<dbReference type="CDD" id="cd18186">
    <property type="entry name" value="BTB_POZ_ZBTB_KLHL-like"/>
    <property type="match status" value="1"/>
</dbReference>
<evidence type="ECO:0000313" key="2">
    <source>
        <dbReference type="EMBL" id="KAK8230855.1"/>
    </source>
</evidence>
<organism evidence="2 3">
    <name type="scientific">Phyllosticta capitalensis</name>
    <dbReference type="NCBI Taxonomy" id="121624"/>
    <lineage>
        <taxon>Eukaryota</taxon>
        <taxon>Fungi</taxon>
        <taxon>Dikarya</taxon>
        <taxon>Ascomycota</taxon>
        <taxon>Pezizomycotina</taxon>
        <taxon>Dothideomycetes</taxon>
        <taxon>Dothideomycetes incertae sedis</taxon>
        <taxon>Botryosphaeriales</taxon>
        <taxon>Phyllostictaceae</taxon>
        <taxon>Phyllosticta</taxon>
    </lineage>
</organism>
<comment type="caution">
    <text evidence="2">The sequence shown here is derived from an EMBL/GenBank/DDBJ whole genome shotgun (WGS) entry which is preliminary data.</text>
</comment>
<name>A0ABR1YIZ5_9PEZI</name>
<keyword evidence="3" id="KW-1185">Reference proteome</keyword>
<protein>
    <submittedName>
        <fullName evidence="2">BTB/POZ protein</fullName>
    </submittedName>
</protein>
<dbReference type="InterPro" id="IPR000210">
    <property type="entry name" value="BTB/POZ_dom"/>
</dbReference>
<sequence>MSALNSSKDEHPLRRSISGLLQSGLYSDATIVCDDQTFHVHKAVICTQSAYFARAFDKDNGFKEACTNVIELQDVSSAVVRSMLEFMYHCDYTKCEDPNEDLIANIYIYNAAEMFQLKELKEAAAQRFKAGADTMSGLPMLRAAIESIYEGTVEQDRCLRDVVVEIAVRKMDKLVKDSDFNGILERVPTFSKDLVHGLHSKLKEKSGTASKRTIRCPGPFCRRERAFDAETYQNDSFWDY</sequence>
<dbReference type="PROSITE" id="PS50097">
    <property type="entry name" value="BTB"/>
    <property type="match status" value="1"/>
</dbReference>
<reference evidence="2 3" key="1">
    <citation type="submission" date="2024-04" db="EMBL/GenBank/DDBJ databases">
        <title>Phyllosticta paracitricarpa is synonymous to the EU quarantine fungus P. citricarpa based on phylogenomic analyses.</title>
        <authorList>
            <consortium name="Lawrence Berkeley National Laboratory"/>
            <person name="Van Ingen-Buijs V.A."/>
            <person name="Van Westerhoven A.C."/>
            <person name="Haridas S."/>
            <person name="Skiadas P."/>
            <person name="Martin F."/>
            <person name="Groenewald J.Z."/>
            <person name="Crous P.W."/>
            <person name="Seidl M.F."/>
        </authorList>
    </citation>
    <scope>NUCLEOTIDE SEQUENCE [LARGE SCALE GENOMIC DNA]</scope>
    <source>
        <strain evidence="2 3">CBS 123374</strain>
    </source>
</reference>
<proteinExistence type="predicted"/>
<feature type="domain" description="BTB" evidence="1">
    <location>
        <begin position="27"/>
        <end position="88"/>
    </location>
</feature>
<dbReference type="EMBL" id="JBBWRZ010000008">
    <property type="protein sequence ID" value="KAK8230855.1"/>
    <property type="molecule type" value="Genomic_DNA"/>
</dbReference>
<evidence type="ECO:0000313" key="3">
    <source>
        <dbReference type="Proteomes" id="UP001492380"/>
    </source>
</evidence>
<dbReference type="SMART" id="SM00225">
    <property type="entry name" value="BTB"/>
    <property type="match status" value="1"/>
</dbReference>
<dbReference type="InterPro" id="IPR011333">
    <property type="entry name" value="SKP1/BTB/POZ_sf"/>
</dbReference>